<dbReference type="GO" id="GO:0005886">
    <property type="term" value="C:plasma membrane"/>
    <property type="evidence" value="ECO:0007669"/>
    <property type="project" value="UniProtKB-SubCell"/>
</dbReference>
<reference evidence="4 5" key="1">
    <citation type="submission" date="2016-12" db="EMBL/GenBank/DDBJ databases">
        <title>Discovery of methanogenic haloarchaea.</title>
        <authorList>
            <person name="Sorokin D.Y."/>
            <person name="Makarova K.S."/>
            <person name="Abbas B."/>
            <person name="Ferrer M."/>
            <person name="Golyshin P.N."/>
        </authorList>
    </citation>
    <scope>NUCLEOTIDE SEQUENCE [LARGE SCALE GENOMIC DNA]</scope>
    <source>
        <strain evidence="4">AMET1</strain>
    </source>
</reference>
<organism evidence="4 5">
    <name type="scientific">Methanonatronarchaeum thermophilum</name>
    <dbReference type="NCBI Taxonomy" id="1927129"/>
    <lineage>
        <taxon>Archaea</taxon>
        <taxon>Methanobacteriati</taxon>
        <taxon>Methanobacteriota</taxon>
        <taxon>Methanonatronarchaeia</taxon>
        <taxon>Methanonatronarchaeales</taxon>
        <taxon>Methanonatronarchaeaceae</taxon>
        <taxon>Methanonatronarchaeum</taxon>
    </lineage>
</organism>
<gene>
    <name evidence="4" type="ORF">AMET1_1242</name>
</gene>
<protein>
    <submittedName>
        <fullName evidence="4">Molybdopterin-binding protein ModE</fullName>
    </submittedName>
</protein>
<dbReference type="InterPro" id="IPR008995">
    <property type="entry name" value="Mo/tungstate-bd_C_term_dom"/>
</dbReference>
<dbReference type="EMBL" id="MRZU01000004">
    <property type="protein sequence ID" value="OUJ18330.1"/>
    <property type="molecule type" value="Genomic_DNA"/>
</dbReference>
<feature type="domain" description="Mop" evidence="3">
    <location>
        <begin position="161"/>
        <end position="228"/>
    </location>
</feature>
<dbReference type="PROSITE" id="PS51866">
    <property type="entry name" value="MOP"/>
    <property type="match status" value="1"/>
</dbReference>
<evidence type="ECO:0000256" key="2">
    <source>
        <dbReference type="ARBA" id="ARBA00022505"/>
    </source>
</evidence>
<dbReference type="SUPFAM" id="SSF50331">
    <property type="entry name" value="MOP-like"/>
    <property type="match status" value="1"/>
</dbReference>
<evidence type="ECO:0000259" key="3">
    <source>
        <dbReference type="PROSITE" id="PS51866"/>
    </source>
</evidence>
<comment type="subcellular location">
    <subcellularLocation>
        <location evidence="1">Cell membrane</location>
        <topology evidence="1">Peripheral membrane protein</topology>
    </subcellularLocation>
</comment>
<evidence type="ECO:0000256" key="1">
    <source>
        <dbReference type="ARBA" id="ARBA00004202"/>
    </source>
</evidence>
<dbReference type="InterPro" id="IPR051815">
    <property type="entry name" value="Molybdate_resp_trans_reg"/>
</dbReference>
<proteinExistence type="predicted"/>
<dbReference type="InterPro" id="IPR036390">
    <property type="entry name" value="WH_DNA-bd_sf"/>
</dbReference>
<evidence type="ECO:0000313" key="5">
    <source>
        <dbReference type="Proteomes" id="UP000195137"/>
    </source>
</evidence>
<accession>A0A1Y3GAR1</accession>
<dbReference type="InterPro" id="IPR000847">
    <property type="entry name" value="LysR_HTH_N"/>
</dbReference>
<evidence type="ECO:0000313" key="4">
    <source>
        <dbReference type="EMBL" id="OUJ18330.1"/>
    </source>
</evidence>
<dbReference type="InterPro" id="IPR005116">
    <property type="entry name" value="Transp-assoc_OB_typ1"/>
</dbReference>
<dbReference type="Gene3D" id="2.40.50.100">
    <property type="match status" value="1"/>
</dbReference>
<dbReference type="Gene3D" id="1.10.10.10">
    <property type="entry name" value="Winged helix-like DNA-binding domain superfamily/Winged helix DNA-binding domain"/>
    <property type="match status" value="1"/>
</dbReference>
<dbReference type="InterPro" id="IPR004606">
    <property type="entry name" value="Mop_domain"/>
</dbReference>
<dbReference type="InterPro" id="IPR036388">
    <property type="entry name" value="WH-like_DNA-bd_sf"/>
</dbReference>
<dbReference type="Pfam" id="PF03459">
    <property type="entry name" value="TOBE"/>
    <property type="match status" value="1"/>
</dbReference>
<dbReference type="GO" id="GO:0003700">
    <property type="term" value="F:DNA-binding transcription factor activity"/>
    <property type="evidence" value="ECO:0007669"/>
    <property type="project" value="InterPro"/>
</dbReference>
<dbReference type="RefSeq" id="WP_086637615.1">
    <property type="nucleotide sequence ID" value="NZ_MRZU01000004.1"/>
</dbReference>
<comment type="caution">
    <text evidence="4">The sequence shown here is derived from an EMBL/GenBank/DDBJ whole genome shotgun (WGS) entry which is preliminary data.</text>
</comment>
<dbReference type="Proteomes" id="UP000195137">
    <property type="component" value="Unassembled WGS sequence"/>
</dbReference>
<keyword evidence="2" id="KW-0500">Molybdenum</keyword>
<sequence length="239" mass="26503">MKREPIVEVYIRSGDTKFRYKDLELLKSIEEYGSINRASKVLSRSYSHSQKRIDRLENAFGRLIDRRRGGVDGGGSELTSLAEQLVETLENKITDLVVTADTEMTVVEGRVVEMDRDLAVIDTSIGRLNTIKKGWMELGQVTRVLIRADIITLQDPGRTRRTSALNTVLGEVVGLDRSESGGTAIVYLEVGGTTIKAVVTKNSIKNLDITRGKELTATFKATATKVIPDAKLPDFYNNK</sequence>
<dbReference type="Pfam" id="PF00126">
    <property type="entry name" value="HTH_1"/>
    <property type="match status" value="1"/>
</dbReference>
<dbReference type="PANTHER" id="PTHR30432:SF1">
    <property type="entry name" value="DNA-BINDING TRANSCRIPTIONAL DUAL REGULATOR MODE"/>
    <property type="match status" value="1"/>
</dbReference>
<dbReference type="GO" id="GO:0015689">
    <property type="term" value="P:molybdate ion transport"/>
    <property type="evidence" value="ECO:0007669"/>
    <property type="project" value="InterPro"/>
</dbReference>
<dbReference type="OrthoDB" id="70912at2157"/>
<name>A0A1Y3GAR1_9EURY</name>
<dbReference type="AlphaFoldDB" id="A0A1Y3GAR1"/>
<keyword evidence="5" id="KW-1185">Reference proteome</keyword>
<dbReference type="SUPFAM" id="SSF46785">
    <property type="entry name" value="Winged helix' DNA-binding domain"/>
    <property type="match status" value="1"/>
</dbReference>
<dbReference type="PANTHER" id="PTHR30432">
    <property type="entry name" value="TRANSCRIPTIONAL REGULATOR MODE"/>
    <property type="match status" value="1"/>
</dbReference>